<feature type="transmembrane region" description="Helical" evidence="2">
    <location>
        <begin position="90"/>
        <end position="108"/>
    </location>
</feature>
<reference evidence="3" key="1">
    <citation type="submission" date="2021-06" db="EMBL/GenBank/DDBJ databases">
        <authorList>
            <person name="Arsene-Ploetze F."/>
        </authorList>
    </citation>
    <scope>NUCLEOTIDE SEQUENCE</scope>
    <source>
        <strain evidence="3">SBRY1</strain>
    </source>
</reference>
<proteinExistence type="predicted"/>
<keyword evidence="2" id="KW-1133">Transmembrane helix</keyword>
<evidence type="ECO:0000256" key="1">
    <source>
        <dbReference type="SAM" id="MobiDB-lite"/>
    </source>
</evidence>
<dbReference type="Pfam" id="PF10935">
    <property type="entry name" value="DUF2637"/>
    <property type="match status" value="1"/>
</dbReference>
<feature type="region of interest" description="Disordered" evidence="1">
    <location>
        <begin position="154"/>
        <end position="222"/>
    </location>
</feature>
<dbReference type="AlphaFoldDB" id="A0A9W4H1M2"/>
<sequence length="281" mass="28979">MSTSVSPTPSAPIPERTRRRRARPLDSLAILLLGGSACTLSFDALRQVALASHVRPVLAYLFPIIIDGFIGYGVRAILLLRDAPPSARRYAWTLFAAASSASLWANALHAIRLNSPGTHILVLGNAPVGVLSTIAPLALGGATHLHILVTRHAPSPESAPAGTPGPGPAVTEQVPAAASPAPSGKAPAETSGRKAAPTRRTAPSRPRTRTGTGRPGRRADASIDELATVIATAYPDSAQVSRAEAREAIQAAGLSAGNDRVAQAVARLAESRSEQAQLPTA</sequence>
<evidence type="ECO:0000313" key="4">
    <source>
        <dbReference type="Proteomes" id="UP001153328"/>
    </source>
</evidence>
<dbReference type="InterPro" id="IPR021235">
    <property type="entry name" value="DUF2637"/>
</dbReference>
<name>A0A9W4H1M2_9ACTN</name>
<evidence type="ECO:0000256" key="2">
    <source>
        <dbReference type="SAM" id="Phobius"/>
    </source>
</evidence>
<accession>A0A9W4H1M2</accession>
<dbReference type="Proteomes" id="UP001153328">
    <property type="component" value="Unassembled WGS sequence"/>
</dbReference>
<keyword evidence="4" id="KW-1185">Reference proteome</keyword>
<dbReference type="EMBL" id="CAJVAX010000017">
    <property type="protein sequence ID" value="CAG7643401.1"/>
    <property type="molecule type" value="Genomic_DNA"/>
</dbReference>
<feature type="transmembrane region" description="Helical" evidence="2">
    <location>
        <begin position="25"/>
        <end position="45"/>
    </location>
</feature>
<feature type="compositionally biased region" description="Low complexity" evidence="1">
    <location>
        <begin position="154"/>
        <end position="212"/>
    </location>
</feature>
<keyword evidence="2" id="KW-0812">Transmembrane</keyword>
<keyword evidence="2" id="KW-0472">Membrane</keyword>
<feature type="transmembrane region" description="Helical" evidence="2">
    <location>
        <begin position="120"/>
        <end position="142"/>
    </location>
</feature>
<comment type="caution">
    <text evidence="3">The sequence shown here is derived from an EMBL/GenBank/DDBJ whole genome shotgun (WGS) entry which is preliminary data.</text>
</comment>
<evidence type="ECO:0008006" key="5">
    <source>
        <dbReference type="Google" id="ProtNLM"/>
    </source>
</evidence>
<organism evidence="3 4">
    <name type="scientific">Actinacidiphila bryophytorum</name>
    <dbReference type="NCBI Taxonomy" id="1436133"/>
    <lineage>
        <taxon>Bacteria</taxon>
        <taxon>Bacillati</taxon>
        <taxon>Actinomycetota</taxon>
        <taxon>Actinomycetes</taxon>
        <taxon>Kitasatosporales</taxon>
        <taxon>Streptomycetaceae</taxon>
        <taxon>Actinacidiphila</taxon>
    </lineage>
</organism>
<protein>
    <recommendedName>
        <fullName evidence="5">DUF2637 domain-containing protein</fullName>
    </recommendedName>
</protein>
<feature type="transmembrane region" description="Helical" evidence="2">
    <location>
        <begin position="57"/>
        <end position="78"/>
    </location>
</feature>
<dbReference type="RefSeq" id="WP_205043073.1">
    <property type="nucleotide sequence ID" value="NZ_CAJVAX010000017.1"/>
</dbReference>
<evidence type="ECO:0000313" key="3">
    <source>
        <dbReference type="EMBL" id="CAG7643401.1"/>
    </source>
</evidence>
<gene>
    <name evidence="3" type="ORF">SBRY_30803</name>
</gene>